<name>A0A854QF17_CRYNE</name>
<protein>
    <submittedName>
        <fullName evidence="3">Septum formation protein Maf</fullName>
    </submittedName>
</protein>
<dbReference type="HAMAP" id="MF_00528">
    <property type="entry name" value="Maf"/>
    <property type="match status" value="1"/>
</dbReference>
<accession>A0A854QF17</accession>
<evidence type="ECO:0000313" key="4">
    <source>
        <dbReference type="Proteomes" id="UP000199727"/>
    </source>
</evidence>
<dbReference type="InterPro" id="IPR003697">
    <property type="entry name" value="Maf-like"/>
</dbReference>
<dbReference type="OrthoDB" id="10267058at2759"/>
<dbReference type="Gene3D" id="3.90.950.10">
    <property type="match status" value="1"/>
</dbReference>
<dbReference type="GO" id="GO:0047429">
    <property type="term" value="F:nucleoside triphosphate diphosphatase activity"/>
    <property type="evidence" value="ECO:0007669"/>
    <property type="project" value="InterPro"/>
</dbReference>
<evidence type="ECO:0000313" key="3">
    <source>
        <dbReference type="EMBL" id="OXG24135.1"/>
    </source>
</evidence>
<dbReference type="EMBL" id="AMKT01000034">
    <property type="protein sequence ID" value="OXG24135.1"/>
    <property type="molecule type" value="Genomic_DNA"/>
</dbReference>
<reference evidence="3 4" key="1">
    <citation type="submission" date="2017-06" db="EMBL/GenBank/DDBJ databases">
        <title>Global population genomics of the pathogenic fungus Cryptococcus neoformans var. grubii.</title>
        <authorList>
            <person name="Cuomo C."/>
            <person name="Litvintseva A."/>
            <person name="Chen Y."/>
            <person name="Young S."/>
            <person name="Zeng Q."/>
            <person name="Chapman S."/>
            <person name="Gujja S."/>
            <person name="Saif S."/>
            <person name="Birren B."/>
        </authorList>
    </citation>
    <scope>NUCLEOTIDE SEQUENCE [LARGE SCALE GENOMIC DNA]</scope>
    <source>
        <strain evidence="3 4">Tu259-1</strain>
    </source>
</reference>
<dbReference type="Pfam" id="PF02545">
    <property type="entry name" value="Maf"/>
    <property type="match status" value="1"/>
</dbReference>
<dbReference type="SUPFAM" id="SSF52972">
    <property type="entry name" value="ITPase-like"/>
    <property type="match status" value="1"/>
</dbReference>
<dbReference type="PANTHER" id="PTHR43213:SF5">
    <property type="entry name" value="BIFUNCTIONAL DTTP_UTP PYROPHOSPHATASE_METHYLTRANSFERASE PROTEIN-RELATED"/>
    <property type="match status" value="1"/>
</dbReference>
<dbReference type="PANTHER" id="PTHR43213">
    <property type="entry name" value="BIFUNCTIONAL DTTP/UTP PYROPHOSPHATASE/METHYLTRANSFERASE PROTEIN-RELATED"/>
    <property type="match status" value="1"/>
</dbReference>
<evidence type="ECO:0000256" key="2">
    <source>
        <dbReference type="ARBA" id="ARBA00022801"/>
    </source>
</evidence>
<evidence type="ECO:0000256" key="1">
    <source>
        <dbReference type="ARBA" id="ARBA00001968"/>
    </source>
</evidence>
<comment type="caution">
    <text evidence="3">The sequence shown here is derived from an EMBL/GenBank/DDBJ whole genome shotgun (WGS) entry which is preliminary data.</text>
</comment>
<dbReference type="AlphaFoldDB" id="A0A854QF17"/>
<dbReference type="CDD" id="cd00555">
    <property type="entry name" value="Maf"/>
    <property type="match status" value="1"/>
</dbReference>
<dbReference type="InterPro" id="IPR029001">
    <property type="entry name" value="ITPase-like_fam"/>
</dbReference>
<proteinExistence type="inferred from homology"/>
<dbReference type="Proteomes" id="UP000199727">
    <property type="component" value="Unassembled WGS sequence"/>
</dbReference>
<gene>
    <name evidence="3" type="ORF">C361_02684</name>
</gene>
<comment type="cofactor">
    <cofactor evidence="1">
        <name>a divalent metal cation</name>
        <dbReference type="ChEBI" id="CHEBI:60240"/>
    </cofactor>
</comment>
<sequence>MKKHSIRQTCIREITSITYHSFQYPRSQLHSATVYTMTTYNPVGPAALSLPIFKKLANRRVVLASASPRRKEIFANAGFFPEIVPSTFAENLPHSRFESRLADYPIATGAEKAMEVYERLVKQDIENPPDLVISADTVVVFPPEKDTAEGGSAHGEVSEILEKPINKDEQVRSLALMSGRKCEVITGISIVYPTVEYPGFKVHSISCSTLVKFYDNTPQTIQAYVDSNEGIDRAGGFAIQGLGGILIEGIEGNYDNCVGFPSAPFWRWMSELDADGVFDEAWE</sequence>
<organism evidence="3 4">
    <name type="scientific">Cryptococcus neoformans Tu259-1</name>
    <dbReference type="NCBI Taxonomy" id="1230072"/>
    <lineage>
        <taxon>Eukaryota</taxon>
        <taxon>Fungi</taxon>
        <taxon>Dikarya</taxon>
        <taxon>Basidiomycota</taxon>
        <taxon>Agaricomycotina</taxon>
        <taxon>Tremellomycetes</taxon>
        <taxon>Tremellales</taxon>
        <taxon>Cryptococcaceae</taxon>
        <taxon>Cryptococcus</taxon>
        <taxon>Cryptococcus neoformans species complex</taxon>
    </lineage>
</organism>
<keyword evidence="2" id="KW-0378">Hydrolase</keyword>